<name>A0A9Q9MSW5_9LACO</name>
<protein>
    <submittedName>
        <fullName evidence="1">Uncharacterized protein</fullName>
    </submittedName>
</protein>
<dbReference type="EMBL" id="CP104396">
    <property type="protein sequence ID" value="UXC63407.1"/>
    <property type="molecule type" value="Genomic_DNA"/>
</dbReference>
<dbReference type="AlphaFoldDB" id="A0A9Q9MSW5"/>
<dbReference type="GeneID" id="75138253"/>
<sequence length="140" mass="15809">MISEEGDYLNDGTHTLILNASGDWEGVSDELKGIFQLVLRQPASFGQLGAQIMDKIDEIKHSKTGGRKYMELTGAFWQDARNEGRNEGRKEGTDETIIKLIPDLVALTNDRQAVIKILMNKMNLSQEQAESYYKQAMEQE</sequence>
<evidence type="ECO:0000313" key="1">
    <source>
        <dbReference type="EMBL" id="UXC63407.1"/>
    </source>
</evidence>
<dbReference type="Proteomes" id="UP001058429">
    <property type="component" value="Chromosome"/>
</dbReference>
<proteinExistence type="predicted"/>
<dbReference type="RefSeq" id="WP_260903846.1">
    <property type="nucleotide sequence ID" value="NZ_CP104396.1"/>
</dbReference>
<accession>A0A9Q9MSW5</accession>
<gene>
    <name evidence="1" type="ORF">N4562_10330</name>
</gene>
<reference evidence="1" key="1">
    <citation type="submission" date="2022-09" db="EMBL/GenBank/DDBJ databases">
        <title>Complete genome of Ligilactobacillus agilis AM_LB6, isolated from chicken feces.</title>
        <authorList>
            <person name="den Bakker H.C."/>
            <person name="Mann A."/>
        </authorList>
    </citation>
    <scope>NUCLEOTIDE SEQUENCE</scope>
    <source>
        <strain evidence="1">AM_LB6</strain>
    </source>
</reference>
<organism evidence="1 2">
    <name type="scientific">Ligilactobacillus agilis</name>
    <dbReference type="NCBI Taxonomy" id="1601"/>
    <lineage>
        <taxon>Bacteria</taxon>
        <taxon>Bacillati</taxon>
        <taxon>Bacillota</taxon>
        <taxon>Bacilli</taxon>
        <taxon>Lactobacillales</taxon>
        <taxon>Lactobacillaceae</taxon>
        <taxon>Ligilactobacillus</taxon>
    </lineage>
</organism>
<evidence type="ECO:0000313" key="2">
    <source>
        <dbReference type="Proteomes" id="UP001058429"/>
    </source>
</evidence>